<evidence type="ECO:0000256" key="1">
    <source>
        <dbReference type="ARBA" id="ARBA00022723"/>
    </source>
</evidence>
<dbReference type="NCBIfam" id="NF040941">
    <property type="entry name" value="GGGWT_bact"/>
    <property type="match status" value="1"/>
</dbReference>
<keyword evidence="4" id="KW-1015">Disulfide bond</keyword>
<keyword evidence="1" id="KW-0479">Metal-binding</keyword>
<dbReference type="GO" id="GO:0046872">
    <property type="term" value="F:metal ion binding"/>
    <property type="evidence" value="ECO:0007669"/>
    <property type="project" value="UniProtKB-KW"/>
</dbReference>
<organism evidence="7 8">
    <name type="scientific">Betta splendens</name>
    <name type="common">Siamese fighting fish</name>
    <dbReference type="NCBI Taxonomy" id="158456"/>
    <lineage>
        <taxon>Eukaryota</taxon>
        <taxon>Metazoa</taxon>
        <taxon>Chordata</taxon>
        <taxon>Craniata</taxon>
        <taxon>Vertebrata</taxon>
        <taxon>Euteleostomi</taxon>
        <taxon>Actinopterygii</taxon>
        <taxon>Neopterygii</taxon>
        <taxon>Teleostei</taxon>
        <taxon>Neoteleostei</taxon>
        <taxon>Acanthomorphata</taxon>
        <taxon>Anabantaria</taxon>
        <taxon>Anabantiformes</taxon>
        <taxon>Anabantoidei</taxon>
        <taxon>Osphronemidae</taxon>
        <taxon>Betta</taxon>
    </lineage>
</organism>
<dbReference type="FunCoup" id="A0A6P7MPS4">
    <property type="interactions" value="84"/>
</dbReference>
<dbReference type="Proteomes" id="UP000515150">
    <property type="component" value="Chromosome 1"/>
</dbReference>
<dbReference type="GO" id="GO:0005615">
    <property type="term" value="C:extracellular space"/>
    <property type="evidence" value="ECO:0007669"/>
    <property type="project" value="TreeGrafter"/>
</dbReference>
<dbReference type="Gene3D" id="3.90.215.10">
    <property type="entry name" value="Gamma Fibrinogen, chain A, domain 1"/>
    <property type="match status" value="1"/>
</dbReference>
<evidence type="ECO:0000313" key="7">
    <source>
        <dbReference type="Proteomes" id="UP000515150"/>
    </source>
</evidence>
<dbReference type="PANTHER" id="PTHR16146">
    <property type="entry name" value="INTELECTIN"/>
    <property type="match status" value="1"/>
</dbReference>
<dbReference type="InterPro" id="IPR014716">
    <property type="entry name" value="Fibrinogen_a/b/g_C_1"/>
</dbReference>
<feature type="domain" description="Fibrinogen C-terminal" evidence="6">
    <location>
        <begin position="75"/>
        <end position="125"/>
    </location>
</feature>
<keyword evidence="2" id="KW-0430">Lectin</keyword>
<name>A0A6P7MPS4_BETSP</name>
<dbReference type="FunFam" id="3.90.215.10:FF:000015">
    <property type="entry name" value="Intelectin 2"/>
    <property type="match status" value="1"/>
</dbReference>
<evidence type="ECO:0000256" key="3">
    <source>
        <dbReference type="ARBA" id="ARBA00022837"/>
    </source>
</evidence>
<feature type="chain" id="PRO_5028222434" evidence="5">
    <location>
        <begin position="49"/>
        <end position="355"/>
    </location>
</feature>
<dbReference type="PROSITE" id="PS51406">
    <property type="entry name" value="FIBRINOGEN_C_2"/>
    <property type="match status" value="1"/>
</dbReference>
<feature type="signal peptide" evidence="5">
    <location>
        <begin position="1"/>
        <end position="48"/>
    </location>
</feature>
<dbReference type="InParanoid" id="A0A6P7MPS4"/>
<keyword evidence="3" id="KW-0106">Calcium</keyword>
<evidence type="ECO:0000313" key="8">
    <source>
        <dbReference type="RefSeq" id="XP_029008220.1"/>
    </source>
</evidence>
<dbReference type="RefSeq" id="XP_029008220.1">
    <property type="nucleotide sequence ID" value="XM_029152387.3"/>
</dbReference>
<evidence type="ECO:0000256" key="5">
    <source>
        <dbReference type="SAM" id="SignalP"/>
    </source>
</evidence>
<evidence type="ECO:0000259" key="6">
    <source>
        <dbReference type="PROSITE" id="PS51406"/>
    </source>
</evidence>
<sequence length="355" mass="39446">MGLTTTFGSHKCHVSETHDTAASSPMLLHSLLFLVVLVSMDHFEPASSTEPGKEETTQTSCPEGTNCHVLDKLRNRSKYVARSCKEIKERYNEQEDGLYFLTTANGLVYQTFCDMTTDGGGWTLVASVHENNMYGKCSVGDRWSSQQGNNADVPDGEGNWSNRNTFGSAESATSDDFKNPGYYDILAEDMSVWHVPNDFALETWKKAAILRYHTDSHFLPLYGGNLLQLFKQYPVRYNVGTCVNRGPAFAIVYDKGNSETVRNLYGPNPRAEFVPGFITFRPINNERAAMAICSGAKPVSGCNTEHYCIGGGGYFPENSGQCGDFPGFDWDRIDRVRGWSASKEVTEAAVLLFYR</sequence>
<dbReference type="KEGG" id="bspl:114856693"/>
<dbReference type="Pfam" id="PF00147">
    <property type="entry name" value="Fibrinogen_C"/>
    <property type="match status" value="1"/>
</dbReference>
<reference evidence="8" key="1">
    <citation type="submission" date="2025-08" db="UniProtKB">
        <authorList>
            <consortium name="RefSeq"/>
        </authorList>
    </citation>
    <scope>IDENTIFICATION</scope>
</reference>
<dbReference type="GeneID" id="114856693"/>
<dbReference type="InterPro" id="IPR036056">
    <property type="entry name" value="Fibrinogen-like_C"/>
</dbReference>
<dbReference type="SUPFAM" id="SSF56496">
    <property type="entry name" value="Fibrinogen C-terminal domain-like"/>
    <property type="match status" value="1"/>
</dbReference>
<dbReference type="PANTHER" id="PTHR16146:SF46">
    <property type="entry name" value="INTELECTIN-1A-RELATED"/>
    <property type="match status" value="1"/>
</dbReference>
<dbReference type="InterPro" id="IPR002181">
    <property type="entry name" value="Fibrinogen_a/b/g_C_dom"/>
</dbReference>
<protein>
    <submittedName>
        <fullName evidence="8">Intelectin-like isoform X1</fullName>
    </submittedName>
</protein>
<dbReference type="OrthoDB" id="5971203at2759"/>
<keyword evidence="5" id="KW-0732">Signal</keyword>
<dbReference type="GO" id="GO:0070492">
    <property type="term" value="F:oligosaccharide binding"/>
    <property type="evidence" value="ECO:0007669"/>
    <property type="project" value="TreeGrafter"/>
</dbReference>
<evidence type="ECO:0000256" key="4">
    <source>
        <dbReference type="ARBA" id="ARBA00023157"/>
    </source>
</evidence>
<gene>
    <name evidence="8" type="primary">LOC114856693</name>
</gene>
<proteinExistence type="predicted"/>
<dbReference type="AlphaFoldDB" id="A0A6P7MPS4"/>
<accession>A0A6P7MPS4</accession>
<evidence type="ECO:0000256" key="2">
    <source>
        <dbReference type="ARBA" id="ARBA00022734"/>
    </source>
</evidence>
<keyword evidence="7" id="KW-1185">Reference proteome</keyword>